<proteinExistence type="inferred from homology"/>
<dbReference type="Pfam" id="PF03989">
    <property type="entry name" value="DNA_gyraseA_C"/>
    <property type="match status" value="5"/>
</dbReference>
<evidence type="ECO:0000256" key="2">
    <source>
        <dbReference type="ARBA" id="ARBA00008263"/>
    </source>
</evidence>
<evidence type="ECO:0000313" key="11">
    <source>
        <dbReference type="Proteomes" id="UP000249986"/>
    </source>
</evidence>
<dbReference type="PROSITE" id="PS52040">
    <property type="entry name" value="TOPO_IIA"/>
    <property type="match status" value="1"/>
</dbReference>
<protein>
    <recommendedName>
        <fullName evidence="3">DNA topoisomerase (ATP-hydrolyzing)</fullName>
        <ecNumber evidence="3">5.6.2.2</ecNumber>
    </recommendedName>
</protein>
<evidence type="ECO:0000256" key="6">
    <source>
        <dbReference type="ARBA" id="ARBA00023235"/>
    </source>
</evidence>
<evidence type="ECO:0000259" key="9">
    <source>
        <dbReference type="PROSITE" id="PS52040"/>
    </source>
</evidence>
<dbReference type="GO" id="GO:0009330">
    <property type="term" value="C:DNA topoisomerase type II (double strand cut, ATP-hydrolyzing) complex"/>
    <property type="evidence" value="ECO:0007669"/>
    <property type="project" value="TreeGrafter"/>
</dbReference>
<accession>A0A2X2XP45</accession>
<dbReference type="CDD" id="cd00187">
    <property type="entry name" value="TOP4c"/>
    <property type="match status" value="1"/>
</dbReference>
<dbReference type="PANTHER" id="PTHR43493:SF5">
    <property type="entry name" value="DNA GYRASE SUBUNIT A, CHLOROPLASTIC_MITOCHONDRIAL"/>
    <property type="match status" value="1"/>
</dbReference>
<gene>
    <name evidence="10" type="primary">parC</name>
    <name evidence="10" type="ORF">NCTC10719_00081</name>
</gene>
<evidence type="ECO:0000313" key="10">
    <source>
        <dbReference type="EMBL" id="SQB57502.1"/>
    </source>
</evidence>
<dbReference type="InterPro" id="IPR013758">
    <property type="entry name" value="Topo_IIA_A/C_ab"/>
</dbReference>
<dbReference type="SMART" id="SM00434">
    <property type="entry name" value="TOP4c"/>
    <property type="match status" value="1"/>
</dbReference>
<keyword evidence="6 7" id="KW-0413">Isomerase</keyword>
<dbReference type="InterPro" id="IPR013757">
    <property type="entry name" value="Topo_IIA_A_a_sf"/>
</dbReference>
<comment type="catalytic activity">
    <reaction evidence="1 7">
        <text>ATP-dependent breakage, passage and rejoining of double-stranded DNA.</text>
        <dbReference type="EC" id="5.6.2.2"/>
    </reaction>
</comment>
<dbReference type="Pfam" id="PF00521">
    <property type="entry name" value="DNA_topoisoIV"/>
    <property type="match status" value="1"/>
</dbReference>
<dbReference type="InterPro" id="IPR050220">
    <property type="entry name" value="Type_II_DNA_Topoisomerases"/>
</dbReference>
<dbReference type="GO" id="GO:0034335">
    <property type="term" value="F:DNA negative supercoiling activity"/>
    <property type="evidence" value="ECO:0007669"/>
    <property type="project" value="UniProtKB-ARBA"/>
</dbReference>
<dbReference type="NCBIfam" id="NF004044">
    <property type="entry name" value="PRK05561.1"/>
    <property type="match status" value="1"/>
</dbReference>
<reference evidence="10 11" key="1">
    <citation type="submission" date="2018-06" db="EMBL/GenBank/DDBJ databases">
        <authorList>
            <consortium name="Pathogen Informatics"/>
            <person name="Doyle S."/>
        </authorList>
    </citation>
    <scope>NUCLEOTIDE SEQUENCE [LARGE SCALE GENOMIC DNA]</scope>
    <source>
        <strain evidence="10 11">NCTC10719</strain>
    </source>
</reference>
<keyword evidence="4 7" id="KW-0799">Topoisomerase</keyword>
<feature type="domain" description="Topo IIA-type catalytic" evidence="9">
    <location>
        <begin position="40"/>
        <end position="513"/>
    </location>
</feature>
<feature type="active site" description="O-(5'-phospho-DNA)-tyrosine intermediate" evidence="7">
    <location>
        <position position="128"/>
    </location>
</feature>
<dbReference type="InterPro" id="IPR013760">
    <property type="entry name" value="Topo_IIA-like_dom_sf"/>
</dbReference>
<dbReference type="SUPFAM" id="SSF101904">
    <property type="entry name" value="GyrA/ParC C-terminal domain-like"/>
    <property type="match status" value="2"/>
</dbReference>
<dbReference type="InterPro" id="IPR002205">
    <property type="entry name" value="Topo_IIA_dom_A"/>
</dbReference>
<evidence type="ECO:0000256" key="1">
    <source>
        <dbReference type="ARBA" id="ARBA00000185"/>
    </source>
</evidence>
<keyword evidence="8" id="KW-0175">Coiled coil</keyword>
<feature type="coiled-coil region" evidence="8">
    <location>
        <begin position="918"/>
        <end position="945"/>
    </location>
</feature>
<dbReference type="FunFam" id="1.10.268.10:FF:000001">
    <property type="entry name" value="DNA gyrase subunit A"/>
    <property type="match status" value="1"/>
</dbReference>
<dbReference type="Gene3D" id="2.120.10.90">
    <property type="entry name" value="DNA gyrase/topoisomerase IV, subunit A, C-terminal"/>
    <property type="match status" value="2"/>
</dbReference>
<comment type="similarity">
    <text evidence="2">Belongs to the type II topoisomerase GyrA/ParC subunit family.</text>
</comment>
<dbReference type="EMBL" id="UAWG01000001">
    <property type="protein sequence ID" value="SQB57502.1"/>
    <property type="molecule type" value="Genomic_DNA"/>
</dbReference>
<dbReference type="InterPro" id="IPR035516">
    <property type="entry name" value="Gyrase/topoIV_suA_C"/>
</dbReference>
<evidence type="ECO:0000256" key="5">
    <source>
        <dbReference type="ARBA" id="ARBA00023125"/>
    </source>
</evidence>
<keyword evidence="5 7" id="KW-0238">DNA-binding</keyword>
<sequence length="979" mass="110728">MAKKNIEIPKDNNIIRMPLEEVMPDNYLPYAVEVAKDRALPDVRDGLKPVHRRILYGAYMLKAFPDKPYYKSARIVGDILGKYHPHGDSSVYDAMVILAQNFSTRAPLIDGHGNWGSIDGDGAAAMRYTEARLSSISMEMLRDIEKNVVDMVPNYSDSEMEPKVLPARYPNLLVNGTFGIAVGLSTNIPPHNLREVIDGTLAYIDNNEITTRELMNYIKGPDLPTGGVLIGEKTLLSAYETGEGKVTLRAKAKIETLENGRLGIVITEFPYRRNKARILQTISDMTGDKRHAKALDGIVDIRDESDRTGIRAVIEFKKAVDHDMADKVLKYLYKKTDLQGNISFNMVALADGKPETMGLKTIISHYVNHQKDVVTRRTKRELEVAEKRFHIVEGFIKAIGIMDEVIATIRASKSKKDAHENLVSKFGFTDLQAEAILELMLYRLTGLEIKVFQKEHKELSKKIKALRKILENESVLLGVIKDELKEVAEVYGDERRTALIEDESEAKIDLEELIVAEDVIVTLSNEGFIKKIPLKTYNRSNVDENEIEYREGDYLKFLIKSNTKDTLAIFTDKGTVYQIKCNSVADKKWKDKGERLEDLIRGLSLEDEKIIALESIENFLPNKCFKFITANGLIKKTTLDKFVTAYSKLMAIKLKNDDLLASVSLIDSQDEERFVEIETTNGLNFVVSEPELEFTDRNILGIQLVPLKSGNQIKSIRFVDNYEYKEFIIGINKKGNIKTFSNMNSNSYEKVKVNSFRNIIAFSNKGKVFKFPAYLLQNTEESNISDLVDGFEKDELIIKVAPINEFGKIGEDLFVYFFSREGLVKKTSLREFLGEFNNQIAYKFKTPKDELINVDINFENATVILVTKNGMGIKFSATAINPMGRVASGVTGISLKDDNKVIFGKVIPPSEGIDDKTLEAYNDYKKELTSNYEKLILESKQKEKAEVNIEDIKLQNRAGRGSSLMILVLEDYIRDVIIK</sequence>
<dbReference type="PANTHER" id="PTHR43493">
    <property type="entry name" value="DNA GYRASE/TOPOISOMERASE SUBUNIT A"/>
    <property type="match status" value="1"/>
</dbReference>
<dbReference type="SUPFAM" id="SSF56719">
    <property type="entry name" value="Type II DNA topoisomerase"/>
    <property type="match status" value="1"/>
</dbReference>
<dbReference type="GO" id="GO:0005524">
    <property type="term" value="F:ATP binding"/>
    <property type="evidence" value="ECO:0007669"/>
    <property type="project" value="InterPro"/>
</dbReference>
<dbReference type="NCBIfam" id="NF010586">
    <property type="entry name" value="PRK13979.1"/>
    <property type="match status" value="1"/>
</dbReference>
<evidence type="ECO:0000256" key="8">
    <source>
        <dbReference type="SAM" id="Coils"/>
    </source>
</evidence>
<dbReference type="Gene3D" id="1.10.268.10">
    <property type="entry name" value="Topoisomerase, domain 3"/>
    <property type="match status" value="1"/>
</dbReference>
<dbReference type="EC" id="5.6.2.2" evidence="3"/>
<dbReference type="GO" id="GO:0003677">
    <property type="term" value="F:DNA binding"/>
    <property type="evidence" value="ECO:0007669"/>
    <property type="project" value="UniProtKB-UniRule"/>
</dbReference>
<dbReference type="Gene3D" id="3.30.1360.40">
    <property type="match status" value="1"/>
</dbReference>
<dbReference type="Gene3D" id="3.90.199.10">
    <property type="entry name" value="Topoisomerase II, domain 5"/>
    <property type="match status" value="1"/>
</dbReference>
<evidence type="ECO:0000256" key="7">
    <source>
        <dbReference type="PROSITE-ProRule" id="PRU01384"/>
    </source>
</evidence>
<organism evidence="10 11">
    <name type="scientific">Clostridium perfringens</name>
    <dbReference type="NCBI Taxonomy" id="1502"/>
    <lineage>
        <taxon>Bacteria</taxon>
        <taxon>Bacillati</taxon>
        <taxon>Bacillota</taxon>
        <taxon>Clostridia</taxon>
        <taxon>Eubacteriales</taxon>
        <taxon>Clostridiaceae</taxon>
        <taxon>Clostridium</taxon>
    </lineage>
</organism>
<dbReference type="RefSeq" id="WP_111925927.1">
    <property type="nucleotide sequence ID" value="NZ_UAWG01000001.1"/>
</dbReference>
<evidence type="ECO:0000256" key="3">
    <source>
        <dbReference type="ARBA" id="ARBA00012895"/>
    </source>
</evidence>
<evidence type="ECO:0000256" key="4">
    <source>
        <dbReference type="ARBA" id="ARBA00023029"/>
    </source>
</evidence>
<dbReference type="Proteomes" id="UP000249986">
    <property type="component" value="Unassembled WGS sequence"/>
</dbReference>
<dbReference type="GO" id="GO:0006265">
    <property type="term" value="P:DNA topological change"/>
    <property type="evidence" value="ECO:0007669"/>
    <property type="project" value="UniProtKB-UniRule"/>
</dbReference>
<dbReference type="GO" id="GO:0005737">
    <property type="term" value="C:cytoplasm"/>
    <property type="evidence" value="ECO:0007669"/>
    <property type="project" value="TreeGrafter"/>
</dbReference>
<name>A0A2X2XP45_CLOPF</name>
<dbReference type="AlphaFoldDB" id="A0A2X2XP45"/>
<dbReference type="InterPro" id="IPR006691">
    <property type="entry name" value="GyrA/parC_rep"/>
</dbReference>